<dbReference type="EMBL" id="RSCD01000002">
    <property type="protein sequence ID" value="RSH94366.1"/>
    <property type="molecule type" value="Genomic_DNA"/>
</dbReference>
<dbReference type="OrthoDB" id="196709at2759"/>
<keyword evidence="6 8" id="KW-1133">Transmembrane helix</keyword>
<organism evidence="9 10">
    <name type="scientific">Saitozyma podzolica</name>
    <dbReference type="NCBI Taxonomy" id="1890683"/>
    <lineage>
        <taxon>Eukaryota</taxon>
        <taxon>Fungi</taxon>
        <taxon>Dikarya</taxon>
        <taxon>Basidiomycota</taxon>
        <taxon>Agaricomycotina</taxon>
        <taxon>Tremellomycetes</taxon>
        <taxon>Tremellales</taxon>
        <taxon>Trimorphomycetaceae</taxon>
        <taxon>Saitozyma</taxon>
    </lineage>
</organism>
<gene>
    <name evidence="9" type="ORF">EHS25_004169</name>
</gene>
<comment type="pathway">
    <text evidence="2">Glycolipid biosynthesis; glycosylphosphatidylinositol-anchor biosynthesis.</text>
</comment>
<keyword evidence="7 8" id="KW-0472">Membrane</keyword>
<dbReference type="Proteomes" id="UP000279259">
    <property type="component" value="Unassembled WGS sequence"/>
</dbReference>
<evidence type="ECO:0000313" key="9">
    <source>
        <dbReference type="EMBL" id="RSH94366.1"/>
    </source>
</evidence>
<accession>A0A427YTJ9</accession>
<evidence type="ECO:0000256" key="8">
    <source>
        <dbReference type="SAM" id="Phobius"/>
    </source>
</evidence>
<feature type="transmembrane region" description="Helical" evidence="8">
    <location>
        <begin position="168"/>
        <end position="189"/>
    </location>
</feature>
<evidence type="ECO:0000256" key="1">
    <source>
        <dbReference type="ARBA" id="ARBA00004141"/>
    </source>
</evidence>
<dbReference type="Pfam" id="PF06432">
    <property type="entry name" value="GPI2"/>
    <property type="match status" value="1"/>
</dbReference>
<comment type="caution">
    <text evidence="9">The sequence shown here is derived from an EMBL/GenBank/DDBJ whole genome shotgun (WGS) entry which is preliminary data.</text>
</comment>
<evidence type="ECO:0000256" key="6">
    <source>
        <dbReference type="ARBA" id="ARBA00022989"/>
    </source>
</evidence>
<evidence type="ECO:0008006" key="11">
    <source>
        <dbReference type="Google" id="ProtNLM"/>
    </source>
</evidence>
<comment type="subcellular location">
    <subcellularLocation>
        <location evidence="1">Membrane</location>
        <topology evidence="1">Multi-pass membrane protein</topology>
    </subcellularLocation>
</comment>
<dbReference type="GO" id="GO:0006506">
    <property type="term" value="P:GPI anchor biosynthetic process"/>
    <property type="evidence" value="ECO:0007669"/>
    <property type="project" value="UniProtKB-UniPathway"/>
</dbReference>
<dbReference type="STRING" id="1890683.A0A427YTJ9"/>
<feature type="transmembrane region" description="Helical" evidence="8">
    <location>
        <begin position="54"/>
        <end position="79"/>
    </location>
</feature>
<reference evidence="9 10" key="1">
    <citation type="submission" date="2018-11" db="EMBL/GenBank/DDBJ databases">
        <title>Genome sequence of Saitozyma podzolica DSM 27192.</title>
        <authorList>
            <person name="Aliyu H."/>
            <person name="Gorte O."/>
            <person name="Ochsenreither K."/>
        </authorList>
    </citation>
    <scope>NUCLEOTIDE SEQUENCE [LARGE SCALE GENOMIC DNA]</scope>
    <source>
        <strain evidence="9 10">DSM 27192</strain>
    </source>
</reference>
<evidence type="ECO:0000256" key="5">
    <source>
        <dbReference type="ARBA" id="ARBA00022692"/>
    </source>
</evidence>
<evidence type="ECO:0000256" key="4">
    <source>
        <dbReference type="ARBA" id="ARBA00022502"/>
    </source>
</evidence>
<keyword evidence="4" id="KW-0337">GPI-anchor biosynthesis</keyword>
<keyword evidence="5 8" id="KW-0812">Transmembrane</keyword>
<dbReference type="GO" id="GO:0000506">
    <property type="term" value="C:glycosylphosphatidylinositol-N-acetylglucosaminyltransferase (GPI-GnT) complex"/>
    <property type="evidence" value="ECO:0007669"/>
    <property type="project" value="TreeGrafter"/>
</dbReference>
<dbReference type="PANTHER" id="PTHR12982">
    <property type="entry name" value="PHOSPHATIDYLINOSITOL GLYCAN, CLASS C"/>
    <property type="match status" value="1"/>
</dbReference>
<protein>
    <recommendedName>
        <fullName evidence="11">Phosphatidylinositol N-acetylglucosaminyltransferase subunit C</fullName>
    </recommendedName>
</protein>
<feature type="transmembrane region" description="Helical" evidence="8">
    <location>
        <begin position="113"/>
        <end position="132"/>
    </location>
</feature>
<keyword evidence="10" id="KW-1185">Reference proteome</keyword>
<proteinExistence type="inferred from homology"/>
<evidence type="ECO:0000256" key="3">
    <source>
        <dbReference type="ARBA" id="ARBA00008321"/>
    </source>
</evidence>
<dbReference type="AlphaFoldDB" id="A0A427YTJ9"/>
<feature type="transmembrane region" description="Helical" evidence="8">
    <location>
        <begin position="86"/>
        <end position="107"/>
    </location>
</feature>
<evidence type="ECO:0000313" key="10">
    <source>
        <dbReference type="Proteomes" id="UP000279259"/>
    </source>
</evidence>
<dbReference type="PANTHER" id="PTHR12982:SF0">
    <property type="entry name" value="PHOSPHATIDYLINOSITOL N-ACETYLGLUCOSAMINYLTRANSFERASE SUBUNIT C"/>
    <property type="match status" value="1"/>
</dbReference>
<evidence type="ECO:0000256" key="2">
    <source>
        <dbReference type="ARBA" id="ARBA00004687"/>
    </source>
</evidence>
<evidence type="ECO:0000256" key="7">
    <source>
        <dbReference type="ARBA" id="ARBA00023136"/>
    </source>
</evidence>
<sequence>MGSSQTQTQNHPDPAPWEKLLWRRQAYPDNHIPDTFLDELRQLRPRPRPSLTSLLFTALLVTQHLGVIAIFLAVFYSLLVGEADAAVVGLTSSLSLTSALSASVVLASRLPSTTHVFSLVLLAVGLFGGWPTLAKNVRESGKSFSLGLTLSTLVLAISLFPPEPAPSLIFLSLVAVTNLLGPLMLWYGWRWKTKRGGGWDVARVKIRQRHR</sequence>
<dbReference type="UniPathway" id="UPA00196"/>
<comment type="similarity">
    <text evidence="3">Belongs to the PIGC family.</text>
</comment>
<name>A0A427YTJ9_9TREE</name>
<dbReference type="InterPro" id="IPR009450">
    <property type="entry name" value="Plno_GlcNAc_GPI2"/>
</dbReference>